<evidence type="ECO:0000259" key="5">
    <source>
        <dbReference type="Pfam" id="PF00291"/>
    </source>
</evidence>
<dbReference type="CDD" id="cd01562">
    <property type="entry name" value="Thr-dehyd"/>
    <property type="match status" value="1"/>
</dbReference>
<dbReference type="Gene3D" id="3.40.50.1100">
    <property type="match status" value="2"/>
</dbReference>
<evidence type="ECO:0000313" key="6">
    <source>
        <dbReference type="EMBL" id="TMQ59428.1"/>
    </source>
</evidence>
<feature type="domain" description="Tryptophan synthase beta chain-like PALP" evidence="5">
    <location>
        <begin position="28"/>
        <end position="315"/>
    </location>
</feature>
<dbReference type="SUPFAM" id="SSF53686">
    <property type="entry name" value="Tryptophan synthase beta subunit-like PLP-dependent enzymes"/>
    <property type="match status" value="1"/>
</dbReference>
<dbReference type="GO" id="GO:0009097">
    <property type="term" value="P:isoleucine biosynthetic process"/>
    <property type="evidence" value="ECO:0007669"/>
    <property type="project" value="TreeGrafter"/>
</dbReference>
<evidence type="ECO:0000256" key="3">
    <source>
        <dbReference type="ARBA" id="ARBA00022898"/>
    </source>
</evidence>
<dbReference type="InterPro" id="IPR050147">
    <property type="entry name" value="Ser/Thr_Dehydratase"/>
</dbReference>
<dbReference type="PANTHER" id="PTHR48078:SF19">
    <property type="entry name" value="ACT DOMAIN-CONTAINING PROTEIN"/>
    <property type="match status" value="1"/>
</dbReference>
<keyword evidence="3" id="KW-0663">Pyridoxal phosphate</keyword>
<dbReference type="AlphaFoldDB" id="A0A538T725"/>
<evidence type="ECO:0000256" key="2">
    <source>
        <dbReference type="ARBA" id="ARBA00010869"/>
    </source>
</evidence>
<comment type="cofactor">
    <cofactor evidence="1">
        <name>pyridoxal 5'-phosphate</name>
        <dbReference type="ChEBI" id="CHEBI:597326"/>
    </cofactor>
</comment>
<name>A0A538T725_UNCEI</name>
<organism evidence="6 7">
    <name type="scientific">Eiseniibacteriota bacterium</name>
    <dbReference type="NCBI Taxonomy" id="2212470"/>
    <lineage>
        <taxon>Bacteria</taxon>
        <taxon>Candidatus Eiseniibacteriota</taxon>
    </lineage>
</organism>
<dbReference type="FunFam" id="3.40.50.1100:FF:000005">
    <property type="entry name" value="Threonine dehydratase catabolic"/>
    <property type="match status" value="1"/>
</dbReference>
<dbReference type="EMBL" id="VBOW01000022">
    <property type="protein sequence ID" value="TMQ59428.1"/>
    <property type="molecule type" value="Genomic_DNA"/>
</dbReference>
<accession>A0A538T725</accession>
<dbReference type="PANTHER" id="PTHR48078">
    <property type="entry name" value="THREONINE DEHYDRATASE, MITOCHONDRIAL-RELATED"/>
    <property type="match status" value="1"/>
</dbReference>
<evidence type="ECO:0000256" key="4">
    <source>
        <dbReference type="ARBA" id="ARBA00023239"/>
    </source>
</evidence>
<protein>
    <submittedName>
        <fullName evidence="6">Threonine/serine dehydratase</fullName>
    </submittedName>
</protein>
<evidence type="ECO:0000256" key="1">
    <source>
        <dbReference type="ARBA" id="ARBA00001933"/>
    </source>
</evidence>
<dbReference type="GO" id="GO:0006565">
    <property type="term" value="P:L-serine catabolic process"/>
    <property type="evidence" value="ECO:0007669"/>
    <property type="project" value="TreeGrafter"/>
</dbReference>
<proteinExistence type="inferred from homology"/>
<dbReference type="FunFam" id="3.40.50.1100:FF:000007">
    <property type="entry name" value="L-threonine dehydratase catabolic TdcB"/>
    <property type="match status" value="1"/>
</dbReference>
<dbReference type="GO" id="GO:0004794">
    <property type="term" value="F:threonine deaminase activity"/>
    <property type="evidence" value="ECO:0007669"/>
    <property type="project" value="TreeGrafter"/>
</dbReference>
<dbReference type="GO" id="GO:0003941">
    <property type="term" value="F:L-serine ammonia-lyase activity"/>
    <property type="evidence" value="ECO:0007669"/>
    <property type="project" value="TreeGrafter"/>
</dbReference>
<reference evidence="6 7" key="1">
    <citation type="journal article" date="2019" name="Nat. Microbiol.">
        <title>Mediterranean grassland soil C-N compound turnover is dependent on rainfall and depth, and is mediated by genomically divergent microorganisms.</title>
        <authorList>
            <person name="Diamond S."/>
            <person name="Andeer P.F."/>
            <person name="Li Z."/>
            <person name="Crits-Christoph A."/>
            <person name="Burstein D."/>
            <person name="Anantharaman K."/>
            <person name="Lane K.R."/>
            <person name="Thomas B.C."/>
            <person name="Pan C."/>
            <person name="Northen T.R."/>
            <person name="Banfield J.F."/>
        </authorList>
    </citation>
    <scope>NUCLEOTIDE SEQUENCE [LARGE SCALE GENOMIC DNA]</scope>
    <source>
        <strain evidence="6">WS_6</strain>
    </source>
</reference>
<evidence type="ECO:0000313" key="7">
    <source>
        <dbReference type="Proteomes" id="UP000316852"/>
    </source>
</evidence>
<comment type="similarity">
    <text evidence="2">Belongs to the serine/threonine dehydratase family.</text>
</comment>
<dbReference type="GO" id="GO:0006567">
    <property type="term" value="P:L-threonine catabolic process"/>
    <property type="evidence" value="ECO:0007669"/>
    <property type="project" value="TreeGrafter"/>
</dbReference>
<gene>
    <name evidence="6" type="ORF">E6K76_05010</name>
</gene>
<comment type="caution">
    <text evidence="6">The sequence shown here is derived from an EMBL/GenBank/DDBJ whole genome shotgun (WGS) entry which is preliminary data.</text>
</comment>
<dbReference type="Proteomes" id="UP000316852">
    <property type="component" value="Unassembled WGS sequence"/>
</dbReference>
<dbReference type="InterPro" id="IPR001926">
    <property type="entry name" value="TrpB-like_PALP"/>
</dbReference>
<sequence length="333" mass="34909">MSALSRANRPSVIEVSEIRRAADRLRDSVHHTPLLSASTLGDRAGVRLHLKCENLQKTGSFKPRGALNKVLSLSRAERSRGLITVSAGNHAQAVAWAARQVGVPCAVVMPVDAPRSKLDAVRGYGAEVILHGDRATLFDKLHEECRARGATFVHPFDDPVVLAGAGTVGLEIMEQMPESQAVIVPVGGGGLLSGVACAVKALSPMTRVIAVELEAGPGLKPALDAGKPVTVTRPSNTLADGMTPPFVGAIPLEVARRFVDEIVNVSEEEIIAAMELLITRAKLYVEGSGAAASAALLSGRVRLPEGARTVAVVSGGNVDLARACSAFQEGYER</sequence>
<dbReference type="Pfam" id="PF00291">
    <property type="entry name" value="PALP"/>
    <property type="match status" value="1"/>
</dbReference>
<keyword evidence="4" id="KW-0456">Lyase</keyword>
<dbReference type="InterPro" id="IPR036052">
    <property type="entry name" value="TrpB-like_PALP_sf"/>
</dbReference>